<evidence type="ECO:0000313" key="3">
    <source>
        <dbReference type="Proteomes" id="UP000252107"/>
    </source>
</evidence>
<proteinExistence type="predicted"/>
<accession>A0A367R054</accession>
<gene>
    <name evidence="2" type="ORF">A6770_21725</name>
</gene>
<keyword evidence="1" id="KW-0732">Signal</keyword>
<evidence type="ECO:0000256" key="1">
    <source>
        <dbReference type="SAM" id="SignalP"/>
    </source>
</evidence>
<evidence type="ECO:0000313" key="2">
    <source>
        <dbReference type="EMBL" id="RCJ29579.1"/>
    </source>
</evidence>
<organism evidence="2 3">
    <name type="scientific">Nostoc minutum NIES-26</name>
    <dbReference type="NCBI Taxonomy" id="1844469"/>
    <lineage>
        <taxon>Bacteria</taxon>
        <taxon>Bacillati</taxon>
        <taxon>Cyanobacteriota</taxon>
        <taxon>Cyanophyceae</taxon>
        <taxon>Nostocales</taxon>
        <taxon>Nostocaceae</taxon>
        <taxon>Nostoc</taxon>
    </lineage>
</organism>
<evidence type="ECO:0008006" key="4">
    <source>
        <dbReference type="Google" id="ProtNLM"/>
    </source>
</evidence>
<feature type="signal peptide" evidence="1">
    <location>
        <begin position="1"/>
        <end position="20"/>
    </location>
</feature>
<dbReference type="Proteomes" id="UP000252107">
    <property type="component" value="Unassembled WGS sequence"/>
</dbReference>
<reference evidence="2" key="1">
    <citation type="submission" date="2016-04" db="EMBL/GenBank/DDBJ databases">
        <authorList>
            <person name="Tabuchi Yagui T.R."/>
        </authorList>
    </citation>
    <scope>NUCLEOTIDE SEQUENCE [LARGE SCALE GENOMIC DNA]</scope>
    <source>
        <strain evidence="2">NIES-26</strain>
    </source>
</reference>
<comment type="caution">
    <text evidence="2">The sequence shown here is derived from an EMBL/GenBank/DDBJ whole genome shotgun (WGS) entry which is preliminary data.</text>
</comment>
<keyword evidence="3" id="KW-1185">Reference proteome</keyword>
<feature type="chain" id="PRO_5016570638" description="DUF642 domain-containing protein" evidence="1">
    <location>
        <begin position="21"/>
        <end position="210"/>
    </location>
</feature>
<dbReference type="AlphaFoldDB" id="A0A367R054"/>
<sequence length="210" mass="23880">MKRILPLLIWACFTPLSASAQCASPIEDPSFLFQPSSQVSGYWVGEGKTGINQNPSKNVWLGTNPQRATSQNENVRTVVGFPRILNRVDGSSVEPRKYPQWSAIRQTVQLRPNTNYTLTVSLNTSSEIDNRNASDISDGYFGVRSADQKVYQEMKFDTYLVRNSSRKLTLSFRTNDATTYNVFAGFWAKNAKEWIKIYEFRMSSYCPDTE</sequence>
<protein>
    <recommendedName>
        <fullName evidence="4">DUF642 domain-containing protein</fullName>
    </recommendedName>
</protein>
<name>A0A367R054_9NOSO</name>
<dbReference type="EMBL" id="LXQD01000287">
    <property type="protein sequence ID" value="RCJ29579.1"/>
    <property type="molecule type" value="Genomic_DNA"/>
</dbReference>